<name>A0ACC0ZYA5_9ROSI</name>
<protein>
    <submittedName>
        <fullName evidence="1">Uncharacterized protein</fullName>
    </submittedName>
</protein>
<reference evidence="2" key="1">
    <citation type="journal article" date="2023" name="G3 (Bethesda)">
        <title>Genome assembly and association tests identify interacting loci associated with vigor, precocity, and sex in interspecific pistachio rootstocks.</title>
        <authorList>
            <person name="Palmer W."/>
            <person name="Jacygrad E."/>
            <person name="Sagayaradj S."/>
            <person name="Cavanaugh K."/>
            <person name="Han R."/>
            <person name="Bertier L."/>
            <person name="Beede B."/>
            <person name="Kafkas S."/>
            <person name="Golino D."/>
            <person name="Preece J."/>
            <person name="Michelmore R."/>
        </authorList>
    </citation>
    <scope>NUCLEOTIDE SEQUENCE [LARGE SCALE GENOMIC DNA]</scope>
</reference>
<proteinExistence type="predicted"/>
<gene>
    <name evidence="1" type="ORF">Patl1_22778</name>
</gene>
<comment type="caution">
    <text evidence="1">The sequence shown here is derived from an EMBL/GenBank/DDBJ whole genome shotgun (WGS) entry which is preliminary data.</text>
</comment>
<dbReference type="Proteomes" id="UP001164250">
    <property type="component" value="Chromosome 13"/>
</dbReference>
<accession>A0ACC0ZYA5</accession>
<sequence length="150" mass="17794">MIKSVFKPQKLAMEYSCYQICRSIALDICYEYNQHDKVSDFCYLYNPSNKTKHEIKKKLPFASRFEVTKLWLDSYIQTREYPLVSSRSLLFFFYNPFTDETIKLSALETHLYIESRQVIFSGNPTSRECDICSIERSMLGRLGMHENLHM</sequence>
<keyword evidence="2" id="KW-1185">Reference proteome</keyword>
<dbReference type="EMBL" id="CM047909">
    <property type="protein sequence ID" value="KAJ0079146.1"/>
    <property type="molecule type" value="Genomic_DNA"/>
</dbReference>
<evidence type="ECO:0000313" key="2">
    <source>
        <dbReference type="Proteomes" id="UP001164250"/>
    </source>
</evidence>
<organism evidence="1 2">
    <name type="scientific">Pistacia atlantica</name>
    <dbReference type="NCBI Taxonomy" id="434234"/>
    <lineage>
        <taxon>Eukaryota</taxon>
        <taxon>Viridiplantae</taxon>
        <taxon>Streptophyta</taxon>
        <taxon>Embryophyta</taxon>
        <taxon>Tracheophyta</taxon>
        <taxon>Spermatophyta</taxon>
        <taxon>Magnoliopsida</taxon>
        <taxon>eudicotyledons</taxon>
        <taxon>Gunneridae</taxon>
        <taxon>Pentapetalae</taxon>
        <taxon>rosids</taxon>
        <taxon>malvids</taxon>
        <taxon>Sapindales</taxon>
        <taxon>Anacardiaceae</taxon>
        <taxon>Pistacia</taxon>
    </lineage>
</organism>
<evidence type="ECO:0000313" key="1">
    <source>
        <dbReference type="EMBL" id="KAJ0079146.1"/>
    </source>
</evidence>